<evidence type="ECO:0000313" key="3">
    <source>
        <dbReference type="EMBL" id="KGO78849.1"/>
    </source>
</evidence>
<comment type="caution">
    <text evidence="3">The sequence shown here is derived from an EMBL/GenBank/DDBJ whole genome shotgun (WGS) entry which is preliminary data.</text>
</comment>
<evidence type="ECO:0000313" key="4">
    <source>
        <dbReference type="Proteomes" id="UP000030129"/>
    </source>
</evidence>
<feature type="signal peptide" evidence="2">
    <location>
        <begin position="1"/>
        <end position="21"/>
    </location>
</feature>
<name>A0A0A2LG34_9FLAO</name>
<evidence type="ECO:0000256" key="2">
    <source>
        <dbReference type="SAM" id="SignalP"/>
    </source>
</evidence>
<sequence>MKLRLLALSFFIVLMSCSSDDSTDPVNENPNPELPEQPSEPVDKVMTQVEIIYHDYTQVKRIVTQYEDDKPVFDVTYDENDNIMVTGTYTYNSSGYLTNIEALKADGTIDNTTEYQYDEQGRLTGYIQDGEETYGFSQTKYYTYNDDNTITCTRSYDTFVYVTTFFANENGKIYSIKDETDNDNNERYDAQYNNQGDNIITVSTISDYGVTSIVNYNYNYNKEVKGGYLGRNNLYGGFNNNILRAESFNMDYLVLTSYPVSYIYENGPDNYYDYEYHYNYIYEFDEYGYPVKVKKYYDGVYNTEIIITYE</sequence>
<feature type="chain" id="PRO_5002002173" description="DUF4595 domain-containing protein" evidence="2">
    <location>
        <begin position="22"/>
        <end position="310"/>
    </location>
</feature>
<dbReference type="EMBL" id="JRLV01000025">
    <property type="protein sequence ID" value="KGO78849.1"/>
    <property type="molecule type" value="Genomic_DNA"/>
</dbReference>
<dbReference type="STRING" id="1406840.Q763_16320"/>
<dbReference type="Proteomes" id="UP000030129">
    <property type="component" value="Unassembled WGS sequence"/>
</dbReference>
<feature type="compositionally biased region" description="Low complexity" evidence="1">
    <location>
        <begin position="25"/>
        <end position="40"/>
    </location>
</feature>
<dbReference type="RefSeq" id="WP_035136035.1">
    <property type="nucleotide sequence ID" value="NZ_JRLV01000025.1"/>
</dbReference>
<proteinExistence type="predicted"/>
<organism evidence="3 4">
    <name type="scientific">Flavobacterium beibuense F44-8</name>
    <dbReference type="NCBI Taxonomy" id="1406840"/>
    <lineage>
        <taxon>Bacteria</taxon>
        <taxon>Pseudomonadati</taxon>
        <taxon>Bacteroidota</taxon>
        <taxon>Flavobacteriia</taxon>
        <taxon>Flavobacteriales</taxon>
        <taxon>Flavobacteriaceae</taxon>
        <taxon>Flavobacterium</taxon>
    </lineage>
</organism>
<keyword evidence="2" id="KW-0732">Signal</keyword>
<protein>
    <recommendedName>
        <fullName evidence="5">DUF4595 domain-containing protein</fullName>
    </recommendedName>
</protein>
<evidence type="ECO:0000256" key="1">
    <source>
        <dbReference type="SAM" id="MobiDB-lite"/>
    </source>
</evidence>
<accession>A0A0A2LG34</accession>
<dbReference type="AlphaFoldDB" id="A0A0A2LG34"/>
<reference evidence="3 4" key="1">
    <citation type="submission" date="2013-09" db="EMBL/GenBank/DDBJ databases">
        <authorList>
            <person name="Zeng Z."/>
            <person name="Chen C."/>
        </authorList>
    </citation>
    <scope>NUCLEOTIDE SEQUENCE [LARGE SCALE GENOMIC DNA]</scope>
    <source>
        <strain evidence="3 4">F44-8</strain>
    </source>
</reference>
<feature type="region of interest" description="Disordered" evidence="1">
    <location>
        <begin position="19"/>
        <end position="40"/>
    </location>
</feature>
<evidence type="ECO:0008006" key="5">
    <source>
        <dbReference type="Google" id="ProtNLM"/>
    </source>
</evidence>
<gene>
    <name evidence="3" type="ORF">Q763_16320</name>
</gene>
<keyword evidence="4" id="KW-1185">Reference proteome</keyword>
<dbReference type="PROSITE" id="PS51257">
    <property type="entry name" value="PROKAR_LIPOPROTEIN"/>
    <property type="match status" value="1"/>
</dbReference>